<gene>
    <name evidence="2" type="ORF">PBF_02530</name>
</gene>
<evidence type="ECO:0000256" key="1">
    <source>
        <dbReference type="SAM" id="Phobius"/>
    </source>
</evidence>
<accession>W7KYJ2</accession>
<keyword evidence="1" id="KW-0472">Membrane</keyword>
<dbReference type="Proteomes" id="UP000019270">
    <property type="component" value="Unassembled WGS sequence"/>
</dbReference>
<organism evidence="2 3">
    <name type="scientific">Cytobacillus firmus DS1</name>
    <dbReference type="NCBI Taxonomy" id="1307436"/>
    <lineage>
        <taxon>Bacteria</taxon>
        <taxon>Bacillati</taxon>
        <taxon>Bacillota</taxon>
        <taxon>Bacilli</taxon>
        <taxon>Bacillales</taxon>
        <taxon>Bacillaceae</taxon>
        <taxon>Cytobacillus</taxon>
    </lineage>
</organism>
<dbReference type="eggNOG" id="ENOG50334A4">
    <property type="taxonomic scope" value="Bacteria"/>
</dbReference>
<reference evidence="3" key="1">
    <citation type="submission" date="2013-03" db="EMBL/GenBank/DDBJ databases">
        <title>Draft genome sequence of Bacillus firmus DS1.</title>
        <authorList>
            <person name="Peng D."/>
            <person name="Zhu L."/>
            <person name="Sun M."/>
        </authorList>
    </citation>
    <scope>NUCLEOTIDE SEQUENCE [LARGE SCALE GENOMIC DNA]</scope>
    <source>
        <strain evidence="3">DS1</strain>
    </source>
</reference>
<protein>
    <submittedName>
        <fullName evidence="2">Uncharacterized protein</fullName>
    </submittedName>
</protein>
<reference evidence="2 3" key="2">
    <citation type="journal article" date="2016" name="Sci. Rep.">
        <title>A novel serine protease, Sep1, from Bacillus firmus DS-1 has nematicidal activity and degrades multiple intestinal-associated nematode proteins.</title>
        <authorList>
            <person name="Geng C."/>
            <person name="Nie X."/>
            <person name="Tang Z."/>
            <person name="Zhang Y."/>
            <person name="Lin J."/>
            <person name="Sun M."/>
            <person name="Peng D."/>
        </authorList>
    </citation>
    <scope>NUCLEOTIDE SEQUENCE [LARGE SCALE GENOMIC DNA]</scope>
    <source>
        <strain evidence="2 3">DS1</strain>
    </source>
</reference>
<sequence length="175" mass="21171">MNALYAFLWIFALWKWGDWRNWKMYYPTILFYILGDFLYLYLLSDFYPMWTYDPQGVDEKVNLTNTHVSFSIMAVKYPVTILIYLYRFPGGKLIKKLLYILGWVLLYTVNEVVDIKLNLIKYHNGWNLKWSILFNAVMFIILWMHHKRPAAAWGLSILFILFLWRQFDVPSAVFR</sequence>
<dbReference type="EMBL" id="APVL01000002">
    <property type="protein sequence ID" value="EWG12375.1"/>
    <property type="molecule type" value="Genomic_DNA"/>
</dbReference>
<dbReference type="OrthoDB" id="1730091at2"/>
<feature type="transmembrane region" description="Helical" evidence="1">
    <location>
        <begin position="24"/>
        <end position="43"/>
    </location>
</feature>
<dbReference type="RefSeq" id="WP_035326690.1">
    <property type="nucleotide sequence ID" value="NZ_APVL01000002.1"/>
</dbReference>
<feature type="transmembrane region" description="Helical" evidence="1">
    <location>
        <begin position="97"/>
        <end position="113"/>
    </location>
</feature>
<dbReference type="InterPro" id="IPR048147">
    <property type="entry name" value="CBO0543-like"/>
</dbReference>
<feature type="transmembrane region" description="Helical" evidence="1">
    <location>
        <begin position="125"/>
        <end position="143"/>
    </location>
</feature>
<evidence type="ECO:0000313" key="2">
    <source>
        <dbReference type="EMBL" id="EWG12375.1"/>
    </source>
</evidence>
<name>W7KYJ2_CYTFI</name>
<dbReference type="AlphaFoldDB" id="W7KYJ2"/>
<dbReference type="PATRIC" id="fig|1307436.3.peg.556"/>
<evidence type="ECO:0000313" key="3">
    <source>
        <dbReference type="Proteomes" id="UP000019270"/>
    </source>
</evidence>
<comment type="caution">
    <text evidence="2">The sequence shown here is derived from an EMBL/GenBank/DDBJ whole genome shotgun (WGS) entry which is preliminary data.</text>
</comment>
<feature type="transmembrane region" description="Helical" evidence="1">
    <location>
        <begin position="150"/>
        <end position="167"/>
    </location>
</feature>
<feature type="transmembrane region" description="Helical" evidence="1">
    <location>
        <begin position="63"/>
        <end position="85"/>
    </location>
</feature>
<proteinExistence type="predicted"/>
<dbReference type="NCBIfam" id="NF041644">
    <property type="entry name" value="CBO0543_fam"/>
    <property type="match status" value="1"/>
</dbReference>
<keyword evidence="1" id="KW-0812">Transmembrane</keyword>
<keyword evidence="1" id="KW-1133">Transmembrane helix</keyword>